<gene>
    <name evidence="2" type="primary">dinB</name>
    <name evidence="4" type="ORF">A3G45_02695</name>
</gene>
<proteinExistence type="inferred from homology"/>
<comment type="subunit">
    <text evidence="2">Monomer.</text>
</comment>
<dbReference type="EMBL" id="MHPE01000020">
    <property type="protein sequence ID" value="OGZ76965.1"/>
    <property type="molecule type" value="Genomic_DNA"/>
</dbReference>
<dbReference type="SUPFAM" id="SSF56672">
    <property type="entry name" value="DNA/RNA polymerases"/>
    <property type="match status" value="1"/>
</dbReference>
<feature type="binding site" evidence="2">
    <location>
        <position position="118"/>
    </location>
    <ligand>
        <name>Mg(2+)</name>
        <dbReference type="ChEBI" id="CHEBI:18420"/>
    </ligand>
</feature>
<dbReference type="Gene3D" id="1.10.150.20">
    <property type="entry name" value="5' to 3' exonuclease, C-terminal subdomain"/>
    <property type="match status" value="1"/>
</dbReference>
<dbReference type="Pfam" id="PF11799">
    <property type="entry name" value="IMS_C"/>
    <property type="match status" value="1"/>
</dbReference>
<dbReference type="Gene3D" id="3.40.1170.60">
    <property type="match status" value="1"/>
</dbReference>
<organism evidence="4 5">
    <name type="scientific">Candidatus Staskawiczbacteria bacterium RIFCSPLOWO2_12_FULL_37_15</name>
    <dbReference type="NCBI Taxonomy" id="1802218"/>
    <lineage>
        <taxon>Bacteria</taxon>
        <taxon>Candidatus Staskawicziibacteriota</taxon>
    </lineage>
</organism>
<dbReference type="InterPro" id="IPR043502">
    <property type="entry name" value="DNA/RNA_pol_sf"/>
</dbReference>
<comment type="function">
    <text evidence="2">Poorly processive, error-prone DNA polymerase involved in untargeted mutagenesis. Copies undamaged DNA at stalled replication forks, which arise in vivo from mismatched or misaligned primer ends. These misaligned primers can be extended by PolIV. Exhibits no 3'-5' exonuclease (proofreading) activity. May be involved in translesional synthesis, in conjunction with the beta clamp from PolIII.</text>
</comment>
<keyword evidence="2" id="KW-0234">DNA repair</keyword>
<dbReference type="GO" id="GO:0042276">
    <property type="term" value="P:error-prone translesion synthesis"/>
    <property type="evidence" value="ECO:0007669"/>
    <property type="project" value="TreeGrafter"/>
</dbReference>
<dbReference type="Proteomes" id="UP000178632">
    <property type="component" value="Unassembled WGS sequence"/>
</dbReference>
<reference evidence="4 5" key="1">
    <citation type="journal article" date="2016" name="Nat. Commun.">
        <title>Thousands of microbial genomes shed light on interconnected biogeochemical processes in an aquifer system.</title>
        <authorList>
            <person name="Anantharaman K."/>
            <person name="Brown C.T."/>
            <person name="Hug L.A."/>
            <person name="Sharon I."/>
            <person name="Castelle C.J."/>
            <person name="Probst A.J."/>
            <person name="Thomas B.C."/>
            <person name="Singh A."/>
            <person name="Wilkins M.J."/>
            <person name="Karaoz U."/>
            <person name="Brodie E.L."/>
            <person name="Williams K.H."/>
            <person name="Hubbard S.S."/>
            <person name="Banfield J.F."/>
        </authorList>
    </citation>
    <scope>NUCLEOTIDE SEQUENCE [LARGE SCALE GENOMIC DNA]</scope>
</reference>
<feature type="binding site" evidence="2">
    <location>
        <position position="8"/>
    </location>
    <ligand>
        <name>Mg(2+)</name>
        <dbReference type="ChEBI" id="CHEBI:18420"/>
    </ligand>
</feature>
<dbReference type="NCBIfam" id="NF002677">
    <property type="entry name" value="PRK02406.1"/>
    <property type="match status" value="1"/>
</dbReference>
<dbReference type="EC" id="2.7.7.7" evidence="2"/>
<accession>A0A1G2IQC3</accession>
<dbReference type="HAMAP" id="MF_01113">
    <property type="entry name" value="DNApol_IV"/>
    <property type="match status" value="1"/>
</dbReference>
<dbReference type="Pfam" id="PF00817">
    <property type="entry name" value="IMS"/>
    <property type="match status" value="1"/>
</dbReference>
<dbReference type="InterPro" id="IPR001126">
    <property type="entry name" value="UmuC"/>
</dbReference>
<evidence type="ECO:0000259" key="3">
    <source>
        <dbReference type="PROSITE" id="PS50173"/>
    </source>
</evidence>
<dbReference type="SUPFAM" id="SSF100879">
    <property type="entry name" value="Lesion bypass DNA polymerase (Y-family), little finger domain"/>
    <property type="match status" value="1"/>
</dbReference>
<sequence>MRIIAHLDMDAFFASLEEAGSEIFYGKPIVVGADPNSPAGEGKGRGVVSTANYKAREYGIHSALPISTAWQLSQKAKAEGKPEAIFLPVDFERYGKASREIFKIIKKYSNLVEPASIDEFYFDLSFLSSLRGESGATDEAIQICQKIKKEIKEKLKVTCSIGIGPNKLIAKISAGMKKPDGLVMIKERESEEFLEPLPIREIPGIGPKTEEKLNQKGVKIVKELKKFSRQELKEALGKWGVELYFKVRAIDDSPIVENREAKSIGEQITFPRDTLNAIYIGDAFEKLCEGVFKNFFQSGFKSFKTVGITVRFSDFETKTSVKTLKKEILGIKEFRLETLRLLLPYLDRRKNPRKKLIRLIGVSIKSFKTQI</sequence>
<dbReference type="GO" id="GO:0003887">
    <property type="term" value="F:DNA-directed DNA polymerase activity"/>
    <property type="evidence" value="ECO:0007669"/>
    <property type="project" value="UniProtKB-UniRule"/>
</dbReference>
<dbReference type="GO" id="GO:0000287">
    <property type="term" value="F:magnesium ion binding"/>
    <property type="evidence" value="ECO:0007669"/>
    <property type="project" value="UniProtKB-UniRule"/>
</dbReference>
<dbReference type="GO" id="GO:0006261">
    <property type="term" value="P:DNA-templated DNA replication"/>
    <property type="evidence" value="ECO:0007669"/>
    <property type="project" value="UniProtKB-UniRule"/>
</dbReference>
<feature type="site" description="Substrate discrimination" evidence="2">
    <location>
        <position position="13"/>
    </location>
</feature>
<keyword evidence="2" id="KW-0515">Mutator protein</keyword>
<keyword evidence="2" id="KW-0238">DNA-binding</keyword>
<keyword evidence="2" id="KW-0548">Nucleotidyltransferase</keyword>
<dbReference type="InterPro" id="IPR022880">
    <property type="entry name" value="DNApol_IV"/>
</dbReference>
<keyword evidence="2" id="KW-0460">Magnesium</keyword>
<dbReference type="InterPro" id="IPR050116">
    <property type="entry name" value="DNA_polymerase-Y"/>
</dbReference>
<evidence type="ECO:0000256" key="1">
    <source>
        <dbReference type="ARBA" id="ARBA00010945"/>
    </source>
</evidence>
<feature type="domain" description="UmuC" evidence="3">
    <location>
        <begin position="4"/>
        <end position="206"/>
    </location>
</feature>
<dbReference type="Gene3D" id="3.30.70.270">
    <property type="match status" value="1"/>
</dbReference>
<keyword evidence="2" id="KW-0479">Metal-binding</keyword>
<dbReference type="InterPro" id="IPR017961">
    <property type="entry name" value="DNA_pol_Y-fam_little_finger"/>
</dbReference>
<keyword evidence="2" id="KW-0808">Transferase</keyword>
<evidence type="ECO:0000256" key="2">
    <source>
        <dbReference type="HAMAP-Rule" id="MF_01113"/>
    </source>
</evidence>
<name>A0A1G2IQC3_9BACT</name>
<evidence type="ECO:0000313" key="5">
    <source>
        <dbReference type="Proteomes" id="UP000178632"/>
    </source>
</evidence>
<dbReference type="GO" id="GO:0006281">
    <property type="term" value="P:DNA repair"/>
    <property type="evidence" value="ECO:0007669"/>
    <property type="project" value="UniProtKB-UniRule"/>
</dbReference>
<dbReference type="Gene3D" id="3.30.1490.100">
    <property type="entry name" value="DNA polymerase, Y-family, little finger domain"/>
    <property type="match status" value="1"/>
</dbReference>
<dbReference type="Pfam" id="PF11798">
    <property type="entry name" value="IMS_HHH"/>
    <property type="match status" value="1"/>
</dbReference>
<comment type="similarity">
    <text evidence="1 2">Belongs to the DNA polymerase type-Y family.</text>
</comment>
<dbReference type="PANTHER" id="PTHR11076:SF33">
    <property type="entry name" value="DNA POLYMERASE KAPPA"/>
    <property type="match status" value="1"/>
</dbReference>
<dbReference type="InterPro" id="IPR036775">
    <property type="entry name" value="DNA_pol_Y-fam_lit_finger_sf"/>
</dbReference>
<evidence type="ECO:0000313" key="4">
    <source>
        <dbReference type="EMBL" id="OGZ76965.1"/>
    </source>
</evidence>
<dbReference type="GO" id="GO:0003684">
    <property type="term" value="F:damaged DNA binding"/>
    <property type="evidence" value="ECO:0007669"/>
    <property type="project" value="InterPro"/>
</dbReference>
<feature type="active site" evidence="2">
    <location>
        <position position="119"/>
    </location>
</feature>
<comment type="subcellular location">
    <subcellularLocation>
        <location evidence="2">Cytoplasm</location>
    </subcellularLocation>
</comment>
<dbReference type="InterPro" id="IPR024728">
    <property type="entry name" value="PolY_HhH_motif"/>
</dbReference>
<dbReference type="GO" id="GO:0009432">
    <property type="term" value="P:SOS response"/>
    <property type="evidence" value="ECO:0007669"/>
    <property type="project" value="TreeGrafter"/>
</dbReference>
<dbReference type="InterPro" id="IPR043128">
    <property type="entry name" value="Rev_trsase/Diguanyl_cyclase"/>
</dbReference>
<dbReference type="AlphaFoldDB" id="A0A1G2IQC3"/>
<comment type="catalytic activity">
    <reaction evidence="2">
        <text>DNA(n) + a 2'-deoxyribonucleoside 5'-triphosphate = DNA(n+1) + diphosphate</text>
        <dbReference type="Rhea" id="RHEA:22508"/>
        <dbReference type="Rhea" id="RHEA-COMP:17339"/>
        <dbReference type="Rhea" id="RHEA-COMP:17340"/>
        <dbReference type="ChEBI" id="CHEBI:33019"/>
        <dbReference type="ChEBI" id="CHEBI:61560"/>
        <dbReference type="ChEBI" id="CHEBI:173112"/>
        <dbReference type="EC" id="2.7.7.7"/>
    </reaction>
</comment>
<dbReference type="GO" id="GO:0005829">
    <property type="term" value="C:cytosol"/>
    <property type="evidence" value="ECO:0007669"/>
    <property type="project" value="TreeGrafter"/>
</dbReference>
<protein>
    <recommendedName>
        <fullName evidence="2">DNA polymerase IV</fullName>
        <shortName evidence="2">Pol IV</shortName>
        <ecNumber evidence="2">2.7.7.7</ecNumber>
    </recommendedName>
</protein>
<keyword evidence="2" id="KW-0227">DNA damage</keyword>
<keyword evidence="2" id="KW-0239">DNA-directed DNA polymerase</keyword>
<dbReference type="CDD" id="cd03586">
    <property type="entry name" value="PolY_Pol_IV_kappa"/>
    <property type="match status" value="1"/>
</dbReference>
<dbReference type="PROSITE" id="PS50173">
    <property type="entry name" value="UMUC"/>
    <property type="match status" value="1"/>
</dbReference>
<comment type="cofactor">
    <cofactor evidence="2">
        <name>Mg(2+)</name>
        <dbReference type="ChEBI" id="CHEBI:18420"/>
    </cofactor>
    <text evidence="2">Binds 2 magnesium ions per subunit.</text>
</comment>
<keyword evidence="2" id="KW-0963">Cytoplasm</keyword>
<dbReference type="PANTHER" id="PTHR11076">
    <property type="entry name" value="DNA REPAIR POLYMERASE UMUC / TRANSFERASE FAMILY MEMBER"/>
    <property type="match status" value="1"/>
</dbReference>
<comment type="caution">
    <text evidence="4">The sequence shown here is derived from an EMBL/GenBank/DDBJ whole genome shotgun (WGS) entry which is preliminary data.</text>
</comment>
<keyword evidence="2" id="KW-0235">DNA replication</keyword>